<evidence type="ECO:0000313" key="2">
    <source>
        <dbReference type="Proteomes" id="UP000410492"/>
    </source>
</evidence>
<proteinExistence type="predicted"/>
<organism evidence="1 2">
    <name type="scientific">Callosobruchus maculatus</name>
    <name type="common">Southern cowpea weevil</name>
    <name type="synonym">Pulse bruchid</name>
    <dbReference type="NCBI Taxonomy" id="64391"/>
    <lineage>
        <taxon>Eukaryota</taxon>
        <taxon>Metazoa</taxon>
        <taxon>Ecdysozoa</taxon>
        <taxon>Arthropoda</taxon>
        <taxon>Hexapoda</taxon>
        <taxon>Insecta</taxon>
        <taxon>Pterygota</taxon>
        <taxon>Neoptera</taxon>
        <taxon>Endopterygota</taxon>
        <taxon>Coleoptera</taxon>
        <taxon>Polyphaga</taxon>
        <taxon>Cucujiformia</taxon>
        <taxon>Chrysomeloidea</taxon>
        <taxon>Chrysomelidae</taxon>
        <taxon>Bruchinae</taxon>
        <taxon>Bruchini</taxon>
        <taxon>Callosobruchus</taxon>
    </lineage>
</organism>
<keyword evidence="2" id="KW-1185">Reference proteome</keyword>
<name>A0A653DQE4_CALMS</name>
<accession>A0A653DQE4</accession>
<evidence type="ECO:0000313" key="1">
    <source>
        <dbReference type="EMBL" id="VEN62459.1"/>
    </source>
</evidence>
<feature type="non-terminal residue" evidence="1">
    <location>
        <position position="137"/>
    </location>
</feature>
<sequence length="137" mass="15760">MHRFHEGTELTQDIQQRVDNGMPYFKDIVSAKFEKGSTNFLYKTDSDDMSYKVSEDVLKKTLKLIFPAKSEAPRSNPKTNEDCIISALVLKIKNKRRPFWFGLLKNDSAKDLYGIGNNPVMLITEISKMSTFMVLFL</sequence>
<gene>
    <name evidence="1" type="ORF">CALMAC_LOCUS19563</name>
</gene>
<dbReference type="OrthoDB" id="6783272at2759"/>
<dbReference type="Proteomes" id="UP000410492">
    <property type="component" value="Unassembled WGS sequence"/>
</dbReference>
<dbReference type="EMBL" id="CAACVG010013876">
    <property type="protein sequence ID" value="VEN62459.1"/>
    <property type="molecule type" value="Genomic_DNA"/>
</dbReference>
<protein>
    <submittedName>
        <fullName evidence="1">Uncharacterized protein</fullName>
    </submittedName>
</protein>
<dbReference type="AlphaFoldDB" id="A0A653DQE4"/>
<reference evidence="1 2" key="1">
    <citation type="submission" date="2019-01" db="EMBL/GenBank/DDBJ databases">
        <authorList>
            <person name="Sayadi A."/>
        </authorList>
    </citation>
    <scope>NUCLEOTIDE SEQUENCE [LARGE SCALE GENOMIC DNA]</scope>
</reference>